<evidence type="ECO:0000256" key="1">
    <source>
        <dbReference type="ARBA" id="ARBA00007357"/>
    </source>
</evidence>
<dbReference type="SUPFAM" id="SSF52047">
    <property type="entry name" value="RNI-like"/>
    <property type="match status" value="2"/>
</dbReference>
<comment type="similarity">
    <text evidence="1">Belongs to the peptidase M13 family.</text>
</comment>
<organism evidence="3 4">
    <name type="scientific">Rhipicephalus sanguineus</name>
    <name type="common">Brown dog tick</name>
    <name type="synonym">Ixodes sanguineus</name>
    <dbReference type="NCBI Taxonomy" id="34632"/>
    <lineage>
        <taxon>Eukaryota</taxon>
        <taxon>Metazoa</taxon>
        <taxon>Ecdysozoa</taxon>
        <taxon>Arthropoda</taxon>
        <taxon>Chelicerata</taxon>
        <taxon>Arachnida</taxon>
        <taxon>Acari</taxon>
        <taxon>Parasitiformes</taxon>
        <taxon>Ixodida</taxon>
        <taxon>Ixodoidea</taxon>
        <taxon>Ixodidae</taxon>
        <taxon>Rhipicephalinae</taxon>
        <taxon>Rhipicephalus</taxon>
        <taxon>Rhipicephalus</taxon>
    </lineage>
</organism>
<dbReference type="InterPro" id="IPR042089">
    <property type="entry name" value="Peptidase_M13_dom_2"/>
</dbReference>
<dbReference type="PANTHER" id="PTHR11733:SF241">
    <property type="entry name" value="GH26575P-RELATED"/>
    <property type="match status" value="1"/>
</dbReference>
<dbReference type="InterPro" id="IPR024079">
    <property type="entry name" value="MetalloPept_cat_dom_sf"/>
</dbReference>
<dbReference type="SMART" id="SM00368">
    <property type="entry name" value="LRR_RI"/>
    <property type="match status" value="2"/>
</dbReference>
<reference evidence="3" key="2">
    <citation type="submission" date="2021-09" db="EMBL/GenBank/DDBJ databases">
        <authorList>
            <person name="Jia N."/>
            <person name="Wang J."/>
            <person name="Shi W."/>
            <person name="Du L."/>
            <person name="Sun Y."/>
            <person name="Zhan W."/>
            <person name="Jiang J."/>
            <person name="Wang Q."/>
            <person name="Zhang B."/>
            <person name="Ji P."/>
            <person name="Sakyi L.B."/>
            <person name="Cui X."/>
            <person name="Yuan T."/>
            <person name="Jiang B."/>
            <person name="Yang W."/>
            <person name="Lam T.T.-Y."/>
            <person name="Chang Q."/>
            <person name="Ding S."/>
            <person name="Wang X."/>
            <person name="Zhu J."/>
            <person name="Ruan X."/>
            <person name="Zhao L."/>
            <person name="Wei J."/>
            <person name="Que T."/>
            <person name="Du C."/>
            <person name="Cheng J."/>
            <person name="Dai P."/>
            <person name="Han X."/>
            <person name="Huang E."/>
            <person name="Gao Y."/>
            <person name="Liu J."/>
            <person name="Shao H."/>
            <person name="Ye R."/>
            <person name="Li L."/>
            <person name="Wei W."/>
            <person name="Wang X."/>
            <person name="Wang C."/>
            <person name="Huo Q."/>
            <person name="Li W."/>
            <person name="Guo W."/>
            <person name="Chen H."/>
            <person name="Chen S."/>
            <person name="Zhou L."/>
            <person name="Zhou L."/>
            <person name="Ni X."/>
            <person name="Tian J."/>
            <person name="Zhou Y."/>
            <person name="Sheng Y."/>
            <person name="Liu T."/>
            <person name="Pan Y."/>
            <person name="Xia L."/>
            <person name="Li J."/>
            <person name="Zhao F."/>
            <person name="Cao W."/>
        </authorList>
    </citation>
    <scope>NUCLEOTIDE SEQUENCE</scope>
    <source>
        <strain evidence="3">Rsan-2018</strain>
        <tissue evidence="3">Larvae</tissue>
    </source>
</reference>
<evidence type="ECO:0000313" key="3">
    <source>
        <dbReference type="EMBL" id="KAH7939810.1"/>
    </source>
</evidence>
<dbReference type="VEuPathDB" id="VectorBase:RSAN_054640"/>
<evidence type="ECO:0000259" key="2">
    <source>
        <dbReference type="Pfam" id="PF05649"/>
    </source>
</evidence>
<comment type="caution">
    <text evidence="3">The sequence shown here is derived from an EMBL/GenBank/DDBJ whole genome shotgun (WGS) entry which is preliminary data.</text>
</comment>
<reference evidence="3" key="1">
    <citation type="journal article" date="2020" name="Cell">
        <title>Large-Scale Comparative Analyses of Tick Genomes Elucidate Their Genetic Diversity and Vector Capacities.</title>
        <authorList>
            <consortium name="Tick Genome and Microbiome Consortium (TIGMIC)"/>
            <person name="Jia N."/>
            <person name="Wang J."/>
            <person name="Shi W."/>
            <person name="Du L."/>
            <person name="Sun Y."/>
            <person name="Zhan W."/>
            <person name="Jiang J.F."/>
            <person name="Wang Q."/>
            <person name="Zhang B."/>
            <person name="Ji P."/>
            <person name="Bell-Sakyi L."/>
            <person name="Cui X.M."/>
            <person name="Yuan T.T."/>
            <person name="Jiang B.G."/>
            <person name="Yang W.F."/>
            <person name="Lam T.T."/>
            <person name="Chang Q.C."/>
            <person name="Ding S.J."/>
            <person name="Wang X.J."/>
            <person name="Zhu J.G."/>
            <person name="Ruan X.D."/>
            <person name="Zhao L."/>
            <person name="Wei J.T."/>
            <person name="Ye R.Z."/>
            <person name="Que T.C."/>
            <person name="Du C.H."/>
            <person name="Zhou Y.H."/>
            <person name="Cheng J.X."/>
            <person name="Dai P.F."/>
            <person name="Guo W.B."/>
            <person name="Han X.H."/>
            <person name="Huang E.J."/>
            <person name="Li L.F."/>
            <person name="Wei W."/>
            <person name="Gao Y.C."/>
            <person name="Liu J.Z."/>
            <person name="Shao H.Z."/>
            <person name="Wang X."/>
            <person name="Wang C.C."/>
            <person name="Yang T.C."/>
            <person name="Huo Q.B."/>
            <person name="Li W."/>
            <person name="Chen H.Y."/>
            <person name="Chen S.E."/>
            <person name="Zhou L.G."/>
            <person name="Ni X.B."/>
            <person name="Tian J.H."/>
            <person name="Sheng Y."/>
            <person name="Liu T."/>
            <person name="Pan Y.S."/>
            <person name="Xia L.Y."/>
            <person name="Li J."/>
            <person name="Zhao F."/>
            <person name="Cao W.C."/>
        </authorList>
    </citation>
    <scope>NUCLEOTIDE SEQUENCE</scope>
    <source>
        <strain evidence="3">Rsan-2018</strain>
    </source>
</reference>
<proteinExistence type="inferred from homology"/>
<dbReference type="SUPFAM" id="SSF55486">
    <property type="entry name" value="Metalloproteases ('zincins'), catalytic domain"/>
    <property type="match status" value="2"/>
</dbReference>
<sequence>MFILLLTRSRVSRSTSEPCRSPSCRRFMDLLEASMDTTLDPCQDFYAYVCSRWKPEAGGRTLLEDAMLEFQNVVMNRAAAVKVPTRNQNRFQKAVMLYQSCLATGDSRTSSFRGFLDVVMGSPWPDVNTSVDPIGILLDLSFQWRCPVLFYAFYTRGASSVGKLVFLDSSAGLDFPALFAEYRSRQDHGRYICALQAELNKGSDEFPGDRDSANHTKWCTDLARFQREVLSELEPHSHESGGTAYASLNQFAAQATPAVSEERWMRVMAAHDRRGENVLSTTPVEVDKPAYLKALTNILEDKPRTEVLIFIGLTIVQVIGRFASADLASLIYNVASSAGRKHQRTFCFQIVDVALPAALGNAYLFEDERVSKVKEVADAVVASTKAKLEGATWLTAQSRDEFIERIGHAALVFEGILREANATSENFSVASTYFLENAKYLPNDVWVRFKQRYGDDVKETSGGWIEPPKLEASTNEKALRLVVPDVYMSKEVFPDAAYESVNYGTVGSLVARQVASALYLIGQTVGGGGQRRDRLTDGRSGQNGTLECLVEEFERRDNLTLREDDKSALYVTWTSLAPLFDAHQSSPGLNEYSAGYKQYSPVQLLFITLCFIGCAQRTDSDSSATGFSVFLHEECASVFPQPRSFEYLVLDVRRAIYEESAASLDSWCSHSEQVPCWLLTFQGTLTRFLLFYDIEIAEIHLGTYSLHHVDSDFPKRADAEAILDRAREMRTEPGQFLHERECLITWLMRVHRCLRRVRLDLTEVAESPGEFCRGYRLHEGYKVLELGVSGRTLLSGRHLFSFLGHVTQLTELSLFGLYLMHPDDNCRLAALVATNMFLRKLSLKRCQIADRNLDGLIEAAKGLPLLECFSISLLNPGLWIERSQQLSRLLAGTGCRRLRQVHFGVACDLEPMLERLGENKKVIEVQINHELTTSSELMKLCDLAELNTHLKRLSLPIDMESALPTRYYQFILRKFIANARMEVLNLENSFITTRGVKAIAEGLKKNGVKETPQLPSEVRATANQDGRQRYLKELHLRSDKLTCEHLDILVDALDANRTLEVLEVGRVLPTPLVSHADVTRKIIDHAFRQRQHTASSQKSNPAATVRVNKVYFAEEFQLLIFAVRNDVTFRKLNLSFCDSPTETLKSHSFDFSHLLALLPFFAVADTLESLEIDVSLPGIVDVAFMGLSLLAATSNNLTELSVTLADTCCEFASILLFQGLASSVSIRSLTMSGWALKHPVPIWFHRFCRMNESLRKLHVHITCLEADDNTTFYEELPDALTECRWLVDFRLTCGKLREPIFIPEVLSTIRRNQRVQPRAVKVVSTAECAPQRVVKIFDRKLTLDMGVKLRRSMDVPEFKQHILERCMCSTETIDRAIETTRRWPTGTIAAERRTEGGQAQDAVLPMRATAFCAVMFRSRTLSTSVTDGHLSEHQVLKTEFQTSTSRGGHEDEFVDATRVIATTTASSTSSIQPECVDNPCLPESLYFKAQPQGLFSWQVPPCSDFYSFVCTEDLLNRTHPQWLPYKHASVGYLYRSALRYVRENVKSIRTMDTALAEVTTFVHNCSTAQTSSRTRETFLFVLESIGLGGFPFVKKHGNRTWRLDEAIALSLRLLDVAPFFHVKLPDVHAEYQEVLVSAGAEVAAGHPVRTAVKDLLPIHHWQWEHFLNVALKGAHSFDQSSLVMVENMRYVRKIAVLMGQYEPRHVLNFMALCVADELSVFFPERHARSSTAVRLPYRDRSLPTRPQLCLRFAERTCPVGVEALLLQALAGTNVREDLVREINGLKVEIMFSDALLGIGVDLSQVECGYDRTLYKHHPMRQYSEAYKLRLDKYYLSGNSTPLFRKVNGALSQYAPFAISFFCPYGSAMAKEPCELYRRNTRAANL</sequence>
<name>A0A9D4PEW6_RHISA</name>
<protein>
    <recommendedName>
        <fullName evidence="2">Peptidase M13 N-terminal domain-containing protein</fullName>
    </recommendedName>
</protein>
<dbReference type="GO" id="GO:0004222">
    <property type="term" value="F:metalloendopeptidase activity"/>
    <property type="evidence" value="ECO:0007669"/>
    <property type="project" value="InterPro"/>
</dbReference>
<accession>A0A9D4PEW6</accession>
<gene>
    <name evidence="3" type="ORF">HPB52_017742</name>
</gene>
<dbReference type="VEuPathDB" id="VectorBase:RSAN_030245"/>
<dbReference type="Gene3D" id="3.40.390.10">
    <property type="entry name" value="Collagenase (Catalytic Domain)"/>
    <property type="match status" value="1"/>
</dbReference>
<feature type="domain" description="Peptidase M13 N-terminal" evidence="2">
    <location>
        <begin position="41"/>
        <end position="406"/>
    </location>
</feature>
<dbReference type="InterPro" id="IPR032675">
    <property type="entry name" value="LRR_dom_sf"/>
</dbReference>
<dbReference type="GO" id="GO:0016485">
    <property type="term" value="P:protein processing"/>
    <property type="evidence" value="ECO:0007669"/>
    <property type="project" value="TreeGrafter"/>
</dbReference>
<dbReference type="GO" id="GO:0005886">
    <property type="term" value="C:plasma membrane"/>
    <property type="evidence" value="ECO:0007669"/>
    <property type="project" value="TreeGrafter"/>
</dbReference>
<keyword evidence="4" id="KW-1185">Reference proteome</keyword>
<dbReference type="InterPro" id="IPR000718">
    <property type="entry name" value="Peptidase_M13"/>
</dbReference>
<dbReference type="Proteomes" id="UP000821837">
    <property type="component" value="Chromosome 8"/>
</dbReference>
<dbReference type="VEuPathDB" id="VectorBase:RSAN_052710"/>
<dbReference type="Pfam" id="PF05649">
    <property type="entry name" value="Peptidase_M13_N"/>
    <property type="match status" value="1"/>
</dbReference>
<dbReference type="PROSITE" id="PS51885">
    <property type="entry name" value="NEPRILYSIN"/>
    <property type="match status" value="1"/>
</dbReference>
<dbReference type="PANTHER" id="PTHR11733">
    <property type="entry name" value="ZINC METALLOPROTEASE FAMILY M13 NEPRILYSIN-RELATED"/>
    <property type="match status" value="1"/>
</dbReference>
<dbReference type="InterPro" id="IPR008753">
    <property type="entry name" value="Peptidase_M13_N"/>
</dbReference>
<dbReference type="EMBL" id="JABSTV010001254">
    <property type="protein sequence ID" value="KAH7939810.1"/>
    <property type="molecule type" value="Genomic_DNA"/>
</dbReference>
<dbReference type="Gene3D" id="1.10.1380.10">
    <property type="entry name" value="Neutral endopeptidase , domain2"/>
    <property type="match status" value="2"/>
</dbReference>
<dbReference type="Gene3D" id="3.80.10.10">
    <property type="entry name" value="Ribonuclease Inhibitor"/>
    <property type="match status" value="1"/>
</dbReference>
<evidence type="ECO:0000313" key="4">
    <source>
        <dbReference type="Proteomes" id="UP000821837"/>
    </source>
</evidence>